<evidence type="ECO:0000313" key="2">
    <source>
        <dbReference type="Proteomes" id="UP000078541"/>
    </source>
</evidence>
<name>A0A195FG03_9HYME</name>
<feature type="non-terminal residue" evidence="1">
    <location>
        <position position="1"/>
    </location>
</feature>
<dbReference type="AlphaFoldDB" id="A0A195FG03"/>
<dbReference type="Proteomes" id="UP000078541">
    <property type="component" value="Unassembled WGS sequence"/>
</dbReference>
<proteinExistence type="predicted"/>
<sequence>WKVCGNEKSLKAWASRNSDVAFGLETTPHGVCSYHEISEATSRSPYRISRFPEFLRLRKCRLPFDVCGLTIRLIVFRVIYIVLQLSKYLEKYLYVSPLNFQY</sequence>
<gene>
    <name evidence="1" type="ORF">ALC56_06578</name>
</gene>
<reference evidence="1 2" key="1">
    <citation type="submission" date="2016-03" db="EMBL/GenBank/DDBJ databases">
        <title>Trachymyrmex septentrionalis WGS genome.</title>
        <authorList>
            <person name="Nygaard S."/>
            <person name="Hu H."/>
            <person name="Boomsma J."/>
            <person name="Zhang G."/>
        </authorList>
    </citation>
    <scope>NUCLEOTIDE SEQUENCE [LARGE SCALE GENOMIC DNA]</scope>
    <source>
        <strain evidence="1">Tsep2-gDNA-1</strain>
        <tissue evidence="1">Whole body</tissue>
    </source>
</reference>
<evidence type="ECO:0000313" key="1">
    <source>
        <dbReference type="EMBL" id="KYN39152.1"/>
    </source>
</evidence>
<dbReference type="EMBL" id="KQ981625">
    <property type="protein sequence ID" value="KYN39152.1"/>
    <property type="molecule type" value="Genomic_DNA"/>
</dbReference>
<protein>
    <submittedName>
        <fullName evidence="1">Uncharacterized protein</fullName>
    </submittedName>
</protein>
<keyword evidence="2" id="KW-1185">Reference proteome</keyword>
<accession>A0A195FG03</accession>
<organism evidence="1 2">
    <name type="scientific">Trachymyrmex septentrionalis</name>
    <dbReference type="NCBI Taxonomy" id="34720"/>
    <lineage>
        <taxon>Eukaryota</taxon>
        <taxon>Metazoa</taxon>
        <taxon>Ecdysozoa</taxon>
        <taxon>Arthropoda</taxon>
        <taxon>Hexapoda</taxon>
        <taxon>Insecta</taxon>
        <taxon>Pterygota</taxon>
        <taxon>Neoptera</taxon>
        <taxon>Endopterygota</taxon>
        <taxon>Hymenoptera</taxon>
        <taxon>Apocrita</taxon>
        <taxon>Aculeata</taxon>
        <taxon>Formicoidea</taxon>
        <taxon>Formicidae</taxon>
        <taxon>Myrmicinae</taxon>
        <taxon>Trachymyrmex</taxon>
    </lineage>
</organism>